<feature type="binding site" evidence="12">
    <location>
        <position position="287"/>
    </location>
    <ligand>
        <name>K(+)</name>
        <dbReference type="ChEBI" id="CHEBI:29103"/>
    </ligand>
</feature>
<comment type="similarity">
    <text evidence="1">Belongs to the carbohydrate kinase pfkB family.</text>
</comment>
<comment type="pathway">
    <text evidence="12">Carbohydrate metabolism; D-ribose degradation; D-ribose 5-phosphate from beta-D-ribopyranose: step 2/2.</text>
</comment>
<evidence type="ECO:0000313" key="14">
    <source>
        <dbReference type="EMBL" id="AFZ10332.1"/>
    </source>
</evidence>
<feature type="binding site" evidence="12">
    <location>
        <position position="282"/>
    </location>
    <ligand>
        <name>K(+)</name>
        <dbReference type="ChEBI" id="CHEBI:29103"/>
    </ligand>
</feature>
<dbReference type="Proteomes" id="UP000010478">
    <property type="component" value="Chromosome"/>
</dbReference>
<dbReference type="OrthoDB" id="9775849at2"/>
<dbReference type="Pfam" id="PF00294">
    <property type="entry name" value="PfkB"/>
    <property type="match status" value="1"/>
</dbReference>
<evidence type="ECO:0000256" key="5">
    <source>
        <dbReference type="ARBA" id="ARBA00022723"/>
    </source>
</evidence>
<comment type="subcellular location">
    <subcellularLocation>
        <location evidence="12">Cytoplasm</location>
    </subcellularLocation>
</comment>
<keyword evidence="8 12" id="KW-0067">ATP-binding</keyword>
<evidence type="ECO:0000256" key="9">
    <source>
        <dbReference type="ARBA" id="ARBA00022842"/>
    </source>
</evidence>
<dbReference type="SUPFAM" id="SSF53613">
    <property type="entry name" value="Ribokinase-like"/>
    <property type="match status" value="1"/>
</dbReference>
<keyword evidence="10 12" id="KW-0630">Potassium</keyword>
<evidence type="ECO:0000259" key="13">
    <source>
        <dbReference type="Pfam" id="PF00294"/>
    </source>
</evidence>
<feature type="binding site" evidence="12">
    <location>
        <begin position="38"/>
        <end position="42"/>
    </location>
    <ligand>
        <name>substrate</name>
    </ligand>
</feature>
<comment type="similarity">
    <text evidence="12">Belongs to the carbohydrate kinase PfkB family. Ribokinase subfamily.</text>
</comment>
<dbReference type="EMBL" id="CP003614">
    <property type="protein sequence ID" value="AFZ10332.1"/>
    <property type="molecule type" value="Genomic_DNA"/>
</dbReference>
<dbReference type="InterPro" id="IPR017583">
    <property type="entry name" value="Tagatose/fructose_Pkinase"/>
</dbReference>
<dbReference type="PRINTS" id="PR00990">
    <property type="entry name" value="RIBOKINASE"/>
</dbReference>
<feature type="binding site" evidence="12">
    <location>
        <position position="248"/>
    </location>
    <ligand>
        <name>K(+)</name>
        <dbReference type="ChEBI" id="CHEBI:29103"/>
    </ligand>
</feature>
<dbReference type="GO" id="GO:0004747">
    <property type="term" value="F:ribokinase activity"/>
    <property type="evidence" value="ECO:0007669"/>
    <property type="project" value="UniProtKB-UniRule"/>
</dbReference>
<name>K9VS54_9CYAN</name>
<feature type="binding site" evidence="12">
    <location>
        <begin position="10"/>
        <end position="12"/>
    </location>
    <ligand>
        <name>substrate</name>
    </ligand>
</feature>
<keyword evidence="7 12" id="KW-0418">Kinase</keyword>
<feature type="binding site" evidence="12">
    <location>
        <position position="252"/>
    </location>
    <ligand>
        <name>substrate</name>
    </ligand>
</feature>
<organism evidence="14 15">
    <name type="scientific">Phormidium nigroviride PCC 7112</name>
    <dbReference type="NCBI Taxonomy" id="179408"/>
    <lineage>
        <taxon>Bacteria</taxon>
        <taxon>Bacillati</taxon>
        <taxon>Cyanobacteriota</taxon>
        <taxon>Cyanophyceae</taxon>
        <taxon>Oscillatoriophycideae</taxon>
        <taxon>Oscillatoriales</taxon>
        <taxon>Oscillatoriaceae</taxon>
        <taxon>Phormidium</taxon>
    </lineage>
</organism>
<evidence type="ECO:0000256" key="6">
    <source>
        <dbReference type="ARBA" id="ARBA00022741"/>
    </source>
</evidence>
<dbReference type="PROSITE" id="PS00584">
    <property type="entry name" value="PFKB_KINASES_2"/>
    <property type="match status" value="1"/>
</dbReference>
<dbReference type="GO" id="GO:0005524">
    <property type="term" value="F:ATP binding"/>
    <property type="evidence" value="ECO:0007669"/>
    <property type="project" value="UniProtKB-UniRule"/>
</dbReference>
<evidence type="ECO:0000256" key="3">
    <source>
        <dbReference type="ARBA" id="ARBA00016943"/>
    </source>
</evidence>
<feature type="binding site" evidence="12">
    <location>
        <begin position="220"/>
        <end position="225"/>
    </location>
    <ligand>
        <name>ATP</name>
        <dbReference type="ChEBI" id="CHEBI:30616"/>
    </ligand>
</feature>
<evidence type="ECO:0000256" key="12">
    <source>
        <dbReference type="HAMAP-Rule" id="MF_01987"/>
    </source>
</evidence>
<feature type="domain" description="Carbohydrate kinase PfkB" evidence="13">
    <location>
        <begin position="3"/>
        <end position="290"/>
    </location>
</feature>
<dbReference type="PIRSF" id="PIRSF000535">
    <property type="entry name" value="1PFK/6PFK/LacC"/>
    <property type="match status" value="1"/>
</dbReference>
<dbReference type="InterPro" id="IPR029056">
    <property type="entry name" value="Ribokinase-like"/>
</dbReference>
<evidence type="ECO:0000313" key="15">
    <source>
        <dbReference type="Proteomes" id="UP000010478"/>
    </source>
</evidence>
<dbReference type="EC" id="2.7.1.15" evidence="2 12"/>
<dbReference type="CDD" id="cd01174">
    <property type="entry name" value="ribokinase"/>
    <property type="match status" value="1"/>
</dbReference>
<dbReference type="eggNOG" id="COG0524">
    <property type="taxonomic scope" value="Bacteria"/>
</dbReference>
<proteinExistence type="inferred from homology"/>
<keyword evidence="4 12" id="KW-0808">Transferase</keyword>
<comment type="function">
    <text evidence="12">Catalyzes the phosphorylation of ribose at O-5 in a reaction requiring ATP and magnesium. The resulting D-ribose-5-phosphate can then be used either for sythesis of nucleotides, histidine, and tryptophan, or as a component of the pentose phosphate pathway.</text>
</comment>
<feature type="binding site" evidence="12">
    <location>
        <begin position="251"/>
        <end position="252"/>
    </location>
    <ligand>
        <name>ATP</name>
        <dbReference type="ChEBI" id="CHEBI:30616"/>
    </ligand>
</feature>
<keyword evidence="12" id="KW-0963">Cytoplasm</keyword>
<evidence type="ECO:0000256" key="8">
    <source>
        <dbReference type="ARBA" id="ARBA00022840"/>
    </source>
</evidence>
<sequence>MTIIVFGSINIDLAAKTPRLPQPGETIIGSNFFTAGGGKGANQAVAAARLGTSTHIIGRVGNDKFAEELLTNLQSYGVNTDNVLIDQNTHSGVAIIAVDETGQNNIIVIPGANNNVGEADIERLKKLLTAATSLLLQLEIPLEVVQKAAKAARQAGVRVILDPAPARADLPLELYPLIDIITPNEVEAGQLVGFRVNDTETAILAAKQLQERGVKNVIVKLGDRGAVAVTADETFFVPAFAVEAIDTVAAGDAFNGGLASALDAGLSLSEAVRWGAAAGALCTTKVGAQGAMCDRATFDNFLHNRVIG</sequence>
<keyword evidence="11 12" id="KW-0119">Carbohydrate metabolism</keyword>
<dbReference type="PANTHER" id="PTHR10584">
    <property type="entry name" value="SUGAR KINASE"/>
    <property type="match status" value="1"/>
</dbReference>
<evidence type="ECO:0000256" key="11">
    <source>
        <dbReference type="ARBA" id="ARBA00023277"/>
    </source>
</evidence>
<dbReference type="GO" id="GO:0046872">
    <property type="term" value="F:metal ion binding"/>
    <property type="evidence" value="ECO:0007669"/>
    <property type="project" value="UniProtKB-KW"/>
</dbReference>
<keyword evidence="5 12" id="KW-0479">Metal-binding</keyword>
<comment type="activity regulation">
    <text evidence="12">Activated by a monovalent cation that binds near, but not in, the active site. The most likely occupant of the site in vivo is potassium. Ion binding induces a conformational change that may alter substrate affinity.</text>
</comment>
<evidence type="ECO:0000256" key="7">
    <source>
        <dbReference type="ARBA" id="ARBA00022777"/>
    </source>
</evidence>
<feature type="binding site" evidence="12">
    <location>
        <position position="184"/>
    </location>
    <ligand>
        <name>ATP</name>
        <dbReference type="ChEBI" id="CHEBI:30616"/>
    </ligand>
</feature>
<dbReference type="UniPathway" id="UPA00916">
    <property type="reaction ID" value="UER00889"/>
</dbReference>
<evidence type="ECO:0000256" key="10">
    <source>
        <dbReference type="ARBA" id="ARBA00022958"/>
    </source>
</evidence>
<dbReference type="KEGG" id="oni:Osc7112_6146"/>
<dbReference type="HOGENOM" id="CLU_027634_2_0_3"/>
<comment type="cofactor">
    <cofactor evidence="12">
        <name>Mg(2+)</name>
        <dbReference type="ChEBI" id="CHEBI:18420"/>
    </cofactor>
    <text evidence="12">Requires a divalent cation, most likely magnesium in vivo, as an electrophilic catalyst to aid phosphoryl group transfer. It is the chelate of the metal and the nucleotide that is the actual substrate.</text>
</comment>
<dbReference type="NCBIfam" id="TIGR02152">
    <property type="entry name" value="D_ribokin_bact"/>
    <property type="match status" value="1"/>
</dbReference>
<protein>
    <recommendedName>
        <fullName evidence="3 12">Ribokinase</fullName>
        <shortName evidence="12">RK</shortName>
        <ecNumber evidence="2 12">2.7.1.15</ecNumber>
    </recommendedName>
</protein>
<comment type="caution">
    <text evidence="12">Lacks conserved residue(s) required for the propagation of feature annotation.</text>
</comment>
<dbReference type="GO" id="GO:0005829">
    <property type="term" value="C:cytosol"/>
    <property type="evidence" value="ECO:0007669"/>
    <property type="project" value="TreeGrafter"/>
</dbReference>
<dbReference type="Gene3D" id="3.40.1190.20">
    <property type="match status" value="1"/>
</dbReference>
<dbReference type="HAMAP" id="MF_01987">
    <property type="entry name" value="Ribokinase"/>
    <property type="match status" value="1"/>
</dbReference>
<evidence type="ECO:0000256" key="2">
    <source>
        <dbReference type="ARBA" id="ARBA00012035"/>
    </source>
</evidence>
<feature type="active site" description="Proton acceptor" evidence="12">
    <location>
        <position position="252"/>
    </location>
</feature>
<keyword evidence="9 12" id="KW-0460">Magnesium</keyword>
<dbReference type="PATRIC" id="fig|179408.3.peg.7649"/>
<feature type="binding site" evidence="12">
    <location>
        <position position="246"/>
    </location>
    <ligand>
        <name>K(+)</name>
        <dbReference type="ChEBI" id="CHEBI:29103"/>
    </ligand>
</feature>
<dbReference type="GO" id="GO:0019303">
    <property type="term" value="P:D-ribose catabolic process"/>
    <property type="evidence" value="ECO:0007669"/>
    <property type="project" value="UniProtKB-UniRule"/>
</dbReference>
<dbReference type="AlphaFoldDB" id="K9VS54"/>
<dbReference type="InterPro" id="IPR011611">
    <property type="entry name" value="PfkB_dom"/>
</dbReference>
<dbReference type="RefSeq" id="WP_015179528.1">
    <property type="nucleotide sequence ID" value="NC_019729.1"/>
</dbReference>
<dbReference type="InterPro" id="IPR011877">
    <property type="entry name" value="Ribokinase"/>
</dbReference>
<comment type="subunit">
    <text evidence="12">Homodimer.</text>
</comment>
<accession>K9VS54</accession>
<evidence type="ECO:0000256" key="1">
    <source>
        <dbReference type="ARBA" id="ARBA00005380"/>
    </source>
</evidence>
<feature type="binding site" evidence="12">
    <location>
        <position position="285"/>
    </location>
    <ligand>
        <name>K(+)</name>
        <dbReference type="ChEBI" id="CHEBI:29103"/>
    </ligand>
</feature>
<comment type="catalytic activity">
    <reaction evidence="12">
        <text>D-ribose + ATP = D-ribose 5-phosphate + ADP + H(+)</text>
        <dbReference type="Rhea" id="RHEA:13697"/>
        <dbReference type="ChEBI" id="CHEBI:15378"/>
        <dbReference type="ChEBI" id="CHEBI:30616"/>
        <dbReference type="ChEBI" id="CHEBI:47013"/>
        <dbReference type="ChEBI" id="CHEBI:78346"/>
        <dbReference type="ChEBI" id="CHEBI:456216"/>
        <dbReference type="EC" id="2.7.1.15"/>
    </reaction>
</comment>
<keyword evidence="6 12" id="KW-0547">Nucleotide-binding</keyword>
<dbReference type="PANTHER" id="PTHR10584:SF166">
    <property type="entry name" value="RIBOKINASE"/>
    <property type="match status" value="1"/>
</dbReference>
<feature type="binding site" evidence="12">
    <location>
        <position position="139"/>
    </location>
    <ligand>
        <name>substrate</name>
    </ligand>
</feature>
<dbReference type="InterPro" id="IPR002173">
    <property type="entry name" value="Carboh/pur_kinase_PfkB_CS"/>
</dbReference>
<dbReference type="InterPro" id="IPR002139">
    <property type="entry name" value="Ribo/fructo_kinase"/>
</dbReference>
<gene>
    <name evidence="12" type="primary">rbsK</name>
    <name evidence="14" type="ORF">Osc7112_6146</name>
</gene>
<reference evidence="14 15" key="1">
    <citation type="submission" date="2012-05" db="EMBL/GenBank/DDBJ databases">
        <title>Finished chromosome of genome of Oscillatoria sp. PCC 7112.</title>
        <authorList>
            <consortium name="US DOE Joint Genome Institute"/>
            <person name="Gugger M."/>
            <person name="Coursin T."/>
            <person name="Rippka R."/>
            <person name="Tandeau De Marsac N."/>
            <person name="Huntemann M."/>
            <person name="Wei C.-L."/>
            <person name="Han J."/>
            <person name="Detter J.C."/>
            <person name="Han C."/>
            <person name="Tapia R."/>
            <person name="Davenport K."/>
            <person name="Daligault H."/>
            <person name="Erkkila T."/>
            <person name="Gu W."/>
            <person name="Munk A.C.C."/>
            <person name="Teshima H."/>
            <person name="Xu Y."/>
            <person name="Chain P."/>
            <person name="Chen A."/>
            <person name="Krypides N."/>
            <person name="Mavromatis K."/>
            <person name="Markowitz V."/>
            <person name="Szeto E."/>
            <person name="Ivanova N."/>
            <person name="Mikhailova N."/>
            <person name="Ovchinnikova G."/>
            <person name="Pagani I."/>
            <person name="Pati A."/>
            <person name="Goodwin L."/>
            <person name="Peters L."/>
            <person name="Pitluck S."/>
            <person name="Woyke T."/>
            <person name="Kerfeld C."/>
        </authorList>
    </citation>
    <scope>NUCLEOTIDE SEQUENCE [LARGE SCALE GENOMIC DNA]</scope>
    <source>
        <strain evidence="14 15">PCC 7112</strain>
    </source>
</reference>
<dbReference type="STRING" id="179408.Osc7112_6146"/>
<keyword evidence="15" id="KW-1185">Reference proteome</keyword>
<evidence type="ECO:0000256" key="4">
    <source>
        <dbReference type="ARBA" id="ARBA00022679"/>
    </source>
</evidence>